<name>A0A6J5Y5Y5_PRUAR</name>
<accession>A0A6J5Y5Y5</accession>
<organism evidence="1 2">
    <name type="scientific">Prunus armeniaca</name>
    <name type="common">Apricot</name>
    <name type="synonym">Armeniaca vulgaris</name>
    <dbReference type="NCBI Taxonomy" id="36596"/>
    <lineage>
        <taxon>Eukaryota</taxon>
        <taxon>Viridiplantae</taxon>
        <taxon>Streptophyta</taxon>
        <taxon>Embryophyta</taxon>
        <taxon>Tracheophyta</taxon>
        <taxon>Spermatophyta</taxon>
        <taxon>Magnoliopsida</taxon>
        <taxon>eudicotyledons</taxon>
        <taxon>Gunneridae</taxon>
        <taxon>Pentapetalae</taxon>
        <taxon>rosids</taxon>
        <taxon>fabids</taxon>
        <taxon>Rosales</taxon>
        <taxon>Rosaceae</taxon>
        <taxon>Amygdaloideae</taxon>
        <taxon>Amygdaleae</taxon>
        <taxon>Prunus</taxon>
    </lineage>
</organism>
<proteinExistence type="predicted"/>
<evidence type="ECO:0000313" key="1">
    <source>
        <dbReference type="EMBL" id="CAB4320841.1"/>
    </source>
</evidence>
<gene>
    <name evidence="1" type="ORF">ORAREDHAP_LOCUS49857</name>
</gene>
<evidence type="ECO:0000313" key="2">
    <source>
        <dbReference type="Proteomes" id="UP000507245"/>
    </source>
</evidence>
<dbReference type="OrthoDB" id="552259at2759"/>
<dbReference type="AlphaFoldDB" id="A0A6J5Y5Y5"/>
<sequence length="95" mass="10701">MNNNVALDSIVHEYFHAVCIDYYIERQYLLKCTRRILAHAFTVSIGSVSGEGNAMEEEALKLISDGLERKLLSVLQDHLSSNHPEQMCGYWGIGS</sequence>
<reference evidence="2" key="1">
    <citation type="journal article" date="2020" name="Genome Biol.">
        <title>Gamete binning: chromosome-level and haplotype-resolved genome assembly enabled by high-throughput single-cell sequencing of gamete genomes.</title>
        <authorList>
            <person name="Campoy J.A."/>
            <person name="Sun H."/>
            <person name="Goel M."/>
            <person name="Jiao W.-B."/>
            <person name="Folz-Donahue K."/>
            <person name="Wang N."/>
            <person name="Rubio M."/>
            <person name="Liu C."/>
            <person name="Kukat C."/>
            <person name="Ruiz D."/>
            <person name="Huettel B."/>
            <person name="Schneeberger K."/>
        </authorList>
    </citation>
    <scope>NUCLEOTIDE SEQUENCE [LARGE SCALE GENOMIC DNA]</scope>
    <source>
        <strain evidence="2">cv. Rojo Pasion</strain>
    </source>
</reference>
<protein>
    <submittedName>
        <fullName evidence="1">Uncharacterized protein</fullName>
    </submittedName>
</protein>
<dbReference type="EMBL" id="CAEKKB010000008">
    <property type="protein sequence ID" value="CAB4320841.1"/>
    <property type="molecule type" value="Genomic_DNA"/>
</dbReference>
<keyword evidence="2" id="KW-1185">Reference proteome</keyword>
<dbReference type="Proteomes" id="UP000507245">
    <property type="component" value="Unassembled WGS sequence"/>
</dbReference>